<proteinExistence type="predicted"/>
<gene>
    <name evidence="2" type="ORF">BU14_0335s0003</name>
</gene>
<sequence length="281" mass="31173">MNQLHVHKALREPAADGAGELYTAVVLRRDMDFFVLRCPGQGLPTIDLPALLTAAEQPLPNGERVAPGNKGGPPLQVDPVQAFPKFRRGYTVWKRFARYGPMLTLKFPDFIDYLDPRTRPQSKASLASEVHVMEQLRKYHMENGPDPRADHIINYHGVLESNGRIPGLVFDCLPNVLQLRCTESPLRPLDVDKVINGVRAALSYLHEYGLCHNDVGPQNIGLTADEEAVLVNFESCLPPGEPLTKGGATKRLNPDATTSCEQNDLLCVEALEAELRDMFGW</sequence>
<evidence type="ECO:0000259" key="1">
    <source>
        <dbReference type="PROSITE" id="PS50011"/>
    </source>
</evidence>
<organism evidence="2 3">
    <name type="scientific">Porphyra umbilicalis</name>
    <name type="common">Purple laver</name>
    <name type="synonym">Red alga</name>
    <dbReference type="NCBI Taxonomy" id="2786"/>
    <lineage>
        <taxon>Eukaryota</taxon>
        <taxon>Rhodophyta</taxon>
        <taxon>Bangiophyceae</taxon>
        <taxon>Bangiales</taxon>
        <taxon>Bangiaceae</taxon>
        <taxon>Porphyra</taxon>
    </lineage>
</organism>
<dbReference type="PROSITE" id="PS50011">
    <property type="entry name" value="PROTEIN_KINASE_DOM"/>
    <property type="match status" value="1"/>
</dbReference>
<reference evidence="2 3" key="1">
    <citation type="submission" date="2017-03" db="EMBL/GenBank/DDBJ databases">
        <title>WGS assembly of Porphyra umbilicalis.</title>
        <authorList>
            <person name="Brawley S.H."/>
            <person name="Blouin N.A."/>
            <person name="Ficko-Blean E."/>
            <person name="Wheeler G.L."/>
            <person name="Lohr M."/>
            <person name="Goodson H.V."/>
            <person name="Jenkins J.W."/>
            <person name="Blaby-Haas C.E."/>
            <person name="Helliwell K.E."/>
            <person name="Chan C."/>
            <person name="Marriage T."/>
            <person name="Bhattacharya D."/>
            <person name="Klein A.S."/>
            <person name="Badis Y."/>
            <person name="Brodie J."/>
            <person name="Cao Y."/>
            <person name="Collen J."/>
            <person name="Dittami S.M."/>
            <person name="Gachon C.M."/>
            <person name="Green B.R."/>
            <person name="Karpowicz S."/>
            <person name="Kim J.W."/>
            <person name="Kudahl U."/>
            <person name="Lin S."/>
            <person name="Michel G."/>
            <person name="Mittag M."/>
            <person name="Olson B.J."/>
            <person name="Pangilinan J."/>
            <person name="Peng Y."/>
            <person name="Qiu H."/>
            <person name="Shu S."/>
            <person name="Singer J.T."/>
            <person name="Smith A.G."/>
            <person name="Sprecher B.N."/>
            <person name="Wagner V."/>
            <person name="Wang W."/>
            <person name="Wang Z.-Y."/>
            <person name="Yan J."/>
            <person name="Yarish C."/>
            <person name="Zoeuner-Riek S."/>
            <person name="Zhuang Y."/>
            <person name="Zou Y."/>
            <person name="Lindquist E.A."/>
            <person name="Grimwood J."/>
            <person name="Barry K."/>
            <person name="Rokhsar D.S."/>
            <person name="Schmutz J."/>
            <person name="Stiller J.W."/>
            <person name="Grossman A.R."/>
            <person name="Prochnik S.E."/>
        </authorList>
    </citation>
    <scope>NUCLEOTIDE SEQUENCE [LARGE SCALE GENOMIC DNA]</scope>
    <source>
        <strain evidence="2">4086291</strain>
    </source>
</reference>
<accession>A0A1X6NY88</accession>
<name>A0A1X6NY88_PORUM</name>
<keyword evidence="3" id="KW-1185">Reference proteome</keyword>
<dbReference type="EMBL" id="KV918987">
    <property type="protein sequence ID" value="OSX73581.1"/>
    <property type="molecule type" value="Genomic_DNA"/>
</dbReference>
<dbReference type="OrthoDB" id="4062651at2759"/>
<dbReference type="InterPro" id="IPR011009">
    <property type="entry name" value="Kinase-like_dom_sf"/>
</dbReference>
<dbReference type="GO" id="GO:0004672">
    <property type="term" value="F:protein kinase activity"/>
    <property type="evidence" value="ECO:0007669"/>
    <property type="project" value="InterPro"/>
</dbReference>
<evidence type="ECO:0000313" key="3">
    <source>
        <dbReference type="Proteomes" id="UP000218209"/>
    </source>
</evidence>
<protein>
    <recommendedName>
        <fullName evidence="1">Protein kinase domain-containing protein</fullName>
    </recommendedName>
</protein>
<dbReference type="Gene3D" id="1.10.510.10">
    <property type="entry name" value="Transferase(Phosphotransferase) domain 1"/>
    <property type="match status" value="1"/>
</dbReference>
<dbReference type="Proteomes" id="UP000218209">
    <property type="component" value="Unassembled WGS sequence"/>
</dbReference>
<dbReference type="AlphaFoldDB" id="A0A1X6NY88"/>
<dbReference type="GO" id="GO:0005524">
    <property type="term" value="F:ATP binding"/>
    <property type="evidence" value="ECO:0007669"/>
    <property type="project" value="InterPro"/>
</dbReference>
<dbReference type="SUPFAM" id="SSF56112">
    <property type="entry name" value="Protein kinase-like (PK-like)"/>
    <property type="match status" value="1"/>
</dbReference>
<evidence type="ECO:0000313" key="2">
    <source>
        <dbReference type="EMBL" id="OSX73581.1"/>
    </source>
</evidence>
<dbReference type="InterPro" id="IPR000719">
    <property type="entry name" value="Prot_kinase_dom"/>
</dbReference>
<feature type="domain" description="Protein kinase" evidence="1">
    <location>
        <begin position="59"/>
        <end position="281"/>
    </location>
</feature>